<dbReference type="OrthoDB" id="9786339at2"/>
<evidence type="ECO:0000256" key="1">
    <source>
        <dbReference type="SAM" id="MobiDB-lite"/>
    </source>
</evidence>
<evidence type="ECO:0000313" key="2">
    <source>
        <dbReference type="EMBL" id="RKS80375.1"/>
    </source>
</evidence>
<dbReference type="InParanoid" id="A0A420XU65"/>
<keyword evidence="3" id="KW-1185">Reference proteome</keyword>
<accession>A0A420XU65</accession>
<reference evidence="2 3" key="1">
    <citation type="submission" date="2018-10" db="EMBL/GenBank/DDBJ databases">
        <title>Genomic Encyclopedia of Archaeal and Bacterial Type Strains, Phase II (KMG-II): from individual species to whole genera.</title>
        <authorList>
            <person name="Goeker M."/>
        </authorList>
    </citation>
    <scope>NUCLEOTIDE SEQUENCE [LARGE SCALE GENOMIC DNA]</scope>
    <source>
        <strain evidence="2 3">RP-AC37</strain>
    </source>
</reference>
<protein>
    <submittedName>
        <fullName evidence="2">Uncharacterized protein</fullName>
    </submittedName>
</protein>
<evidence type="ECO:0000313" key="3">
    <source>
        <dbReference type="Proteomes" id="UP000281955"/>
    </source>
</evidence>
<name>A0A420XU65_9ACTN</name>
<dbReference type="Proteomes" id="UP000281955">
    <property type="component" value="Unassembled WGS sequence"/>
</dbReference>
<organism evidence="2 3">
    <name type="scientific">Motilibacter peucedani</name>
    <dbReference type="NCBI Taxonomy" id="598650"/>
    <lineage>
        <taxon>Bacteria</taxon>
        <taxon>Bacillati</taxon>
        <taxon>Actinomycetota</taxon>
        <taxon>Actinomycetes</taxon>
        <taxon>Motilibacterales</taxon>
        <taxon>Motilibacteraceae</taxon>
        <taxon>Motilibacter</taxon>
    </lineage>
</organism>
<dbReference type="EMBL" id="RBWV01000009">
    <property type="protein sequence ID" value="RKS80375.1"/>
    <property type="molecule type" value="Genomic_DNA"/>
</dbReference>
<dbReference type="Gene3D" id="2.60.120.260">
    <property type="entry name" value="Galactose-binding domain-like"/>
    <property type="match status" value="1"/>
</dbReference>
<comment type="caution">
    <text evidence="2">The sequence shown here is derived from an EMBL/GenBank/DDBJ whole genome shotgun (WGS) entry which is preliminary data.</text>
</comment>
<dbReference type="Gene3D" id="1.10.510.10">
    <property type="entry name" value="Transferase(Phosphotransferase) domain 1"/>
    <property type="match status" value="1"/>
</dbReference>
<feature type="region of interest" description="Disordered" evidence="1">
    <location>
        <begin position="317"/>
        <end position="343"/>
    </location>
</feature>
<sequence length="489" mass="49941">MQPSLVVPGSLLAGRYLLVDALDVAPAGGAAPAGAAPAGTDERHWRARDELLRRPVAVHLVGPGPDAAAVLAGARAAARLLGTAFVRVLDVLDAEHLEPGEADDLAGLVVTEWVVGEDLETVLLRDGPLDDARVRSLGIVLGEALTAVSTLGDPALPLPALTPGDVLLTADGARVSLDRHWGAPGGPGSAAQRCAAVTYAALTARWPLAHPNAGPPVALPPPAGEPGRATSPRQVRAHVSHELDELVARCTGLGAEPEPAAGELAGLFRALPVEAPEPAEAEEPGRRRWLAPAAVGTVLAVGFGLLAWQVTRAVQHDPGERVRPGKPVARASATPAPSPSPLAVRAATGFDPLGNGTEGRGELAVDGDPSTGWRTVAYLHRPDLGGLKAGVGLLLDLGGVREVDAVELDFAVPGAAVQVYASSERPTAAPTGTPAAATSSAGATTRLAVQPAVEARYLTVWLTRLPPATDRADAFRAEVDDVRVSGTTP</sequence>
<dbReference type="RefSeq" id="WP_121192066.1">
    <property type="nucleotide sequence ID" value="NZ_RBWV01000009.1"/>
</dbReference>
<gene>
    <name evidence="2" type="ORF">CLV35_0806</name>
</gene>
<dbReference type="AlphaFoldDB" id="A0A420XU65"/>
<proteinExistence type="predicted"/>